<evidence type="ECO:0000313" key="9">
    <source>
        <dbReference type="Proteomes" id="UP000609172"/>
    </source>
</evidence>
<comment type="subcellular location">
    <subcellularLocation>
        <location evidence="1">Cell outer membrane</location>
    </subcellularLocation>
</comment>
<dbReference type="CDD" id="cd07185">
    <property type="entry name" value="OmpA_C-like"/>
    <property type="match status" value="1"/>
</dbReference>
<keyword evidence="4" id="KW-0802">TPR repeat</keyword>
<feature type="signal peptide" evidence="6">
    <location>
        <begin position="1"/>
        <end position="21"/>
    </location>
</feature>
<dbReference type="SUPFAM" id="SSF48452">
    <property type="entry name" value="TPR-like"/>
    <property type="match status" value="1"/>
</dbReference>
<comment type="caution">
    <text evidence="8">The sequence shown here is derived from an EMBL/GenBank/DDBJ whole genome shotgun (WGS) entry which is preliminary data.</text>
</comment>
<proteinExistence type="predicted"/>
<dbReference type="Proteomes" id="UP000609172">
    <property type="component" value="Unassembled WGS sequence"/>
</dbReference>
<feature type="chain" id="PRO_5037381640" evidence="6">
    <location>
        <begin position="22"/>
        <end position="646"/>
    </location>
</feature>
<dbReference type="SUPFAM" id="SSF49464">
    <property type="entry name" value="Carboxypeptidase regulatory domain-like"/>
    <property type="match status" value="1"/>
</dbReference>
<dbReference type="InterPro" id="IPR006665">
    <property type="entry name" value="OmpA-like"/>
</dbReference>
<dbReference type="InterPro" id="IPR019734">
    <property type="entry name" value="TPR_rpt"/>
</dbReference>
<keyword evidence="6" id="KW-0732">Signal</keyword>
<dbReference type="Gene3D" id="2.60.40.1120">
    <property type="entry name" value="Carboxypeptidase-like, regulatory domain"/>
    <property type="match status" value="1"/>
</dbReference>
<evidence type="ECO:0000256" key="2">
    <source>
        <dbReference type="ARBA" id="ARBA00023136"/>
    </source>
</evidence>
<dbReference type="Pfam" id="PF00691">
    <property type="entry name" value="OmpA"/>
    <property type="match status" value="1"/>
</dbReference>
<evidence type="ECO:0000256" key="6">
    <source>
        <dbReference type="SAM" id="SignalP"/>
    </source>
</evidence>
<feature type="domain" description="OmpA-like" evidence="7">
    <location>
        <begin position="525"/>
        <end position="646"/>
    </location>
</feature>
<sequence>MKVKINVFLMLLVCSFLSLKAQTNSETPADKKYEKLAYVDAISIYEKLASKGYKSQEMFQKLGNAHYFNGQLLDANKAYNQLFEMNPNQEAEYLYRYSQCLKAGGNYQKADSVLVQFRQQFDQDSRGFKVKENTNYLREIKANSGRYQIADAGINSDYSDFGAAFYQDKLVFASTRDTGGVAKKTFKWTNGSFSNLYQVDLLADGSIGKPERFKKEINSKFNESTPVFSKDGTTIYFTRNNYVAGKKGKSSEQTTLLKIYKATWLNEQWTNITALPFNSEQYSVAHPALSPDEKYLYFASDMPGTKGQSDIFRVAIFDDGDFGQPENLGSEINTEGRETFPFVSSDNELYFATDGRPGLGGLDVFVSKIMGNSTFATPQNLGEPINSPQDDFAYIINGENRNGFFSSNRNNASGYDDIYRFTETQKLQCSQVLVGKITDSETNELLLNAQVQLFDQNHLLIAETVSNGKGVYTFSNLDCKTNYFVMVQKTDYETVEKVVTTEKYSGMTAFDISLAKNRKPVMVGTDLAKTLHIPIIYFELDKFNINKEAAYDLEKVLAVLQDNPTMKIDIRSHTDSRQTKKYNLILSEKRAQATKKWLVQNGIDPTRLTAKGYGESQLVNQCGDGVKCSEKEHKQNRRSEFIITSL</sequence>
<dbReference type="Gene3D" id="3.30.1330.60">
    <property type="entry name" value="OmpA-like domain"/>
    <property type="match status" value="1"/>
</dbReference>
<dbReference type="InterPro" id="IPR050330">
    <property type="entry name" value="Bact_OuterMem_StrucFunc"/>
</dbReference>
<dbReference type="AlphaFoldDB" id="A0A934PNY7"/>
<evidence type="ECO:0000256" key="5">
    <source>
        <dbReference type="PROSITE-ProRule" id="PRU00473"/>
    </source>
</evidence>
<protein>
    <submittedName>
        <fullName evidence="8">OmpA family protein</fullName>
    </submittedName>
</protein>
<dbReference type="PROSITE" id="PS50005">
    <property type="entry name" value="TPR"/>
    <property type="match status" value="1"/>
</dbReference>
<gene>
    <name evidence="8" type="ORF">I5M07_10400</name>
</gene>
<name>A0A934PNY7_9FLAO</name>
<organism evidence="8 9">
    <name type="scientific">Flavobacterium agrisoli</name>
    <dbReference type="NCBI Taxonomy" id="2793066"/>
    <lineage>
        <taxon>Bacteria</taxon>
        <taxon>Pseudomonadati</taxon>
        <taxon>Bacteroidota</taxon>
        <taxon>Flavobacteriia</taxon>
        <taxon>Flavobacteriales</taxon>
        <taxon>Flavobacteriaceae</taxon>
        <taxon>Flavobacterium</taxon>
    </lineage>
</organism>
<keyword evidence="3" id="KW-0998">Cell outer membrane</keyword>
<dbReference type="InterPro" id="IPR011659">
    <property type="entry name" value="WD40"/>
</dbReference>
<dbReference type="RefSeq" id="WP_200106385.1">
    <property type="nucleotide sequence ID" value="NZ_JAEHFV010000004.1"/>
</dbReference>
<dbReference type="PRINTS" id="PR01021">
    <property type="entry name" value="OMPADOMAIN"/>
</dbReference>
<dbReference type="InterPro" id="IPR006664">
    <property type="entry name" value="OMP_bac"/>
</dbReference>
<evidence type="ECO:0000256" key="1">
    <source>
        <dbReference type="ARBA" id="ARBA00004442"/>
    </source>
</evidence>
<evidence type="ECO:0000256" key="4">
    <source>
        <dbReference type="PROSITE-ProRule" id="PRU00339"/>
    </source>
</evidence>
<dbReference type="InterPro" id="IPR008969">
    <property type="entry name" value="CarboxyPept-like_regulatory"/>
</dbReference>
<keyword evidence="2 5" id="KW-0472">Membrane</keyword>
<reference evidence="8" key="1">
    <citation type="submission" date="2020-12" db="EMBL/GenBank/DDBJ databases">
        <title>Bacterial novel species Flavobacterium sp. SE-1-e isolated from soil.</title>
        <authorList>
            <person name="Jung H.-Y."/>
        </authorList>
    </citation>
    <scope>NUCLEOTIDE SEQUENCE</scope>
    <source>
        <strain evidence="8">SE-1-e</strain>
    </source>
</reference>
<accession>A0A934PNY7</accession>
<evidence type="ECO:0000313" key="8">
    <source>
        <dbReference type="EMBL" id="MBK0370249.1"/>
    </source>
</evidence>
<dbReference type="SUPFAM" id="SSF82171">
    <property type="entry name" value="DPP6 N-terminal domain-like"/>
    <property type="match status" value="1"/>
</dbReference>
<dbReference type="GO" id="GO:0009279">
    <property type="term" value="C:cell outer membrane"/>
    <property type="evidence" value="ECO:0007669"/>
    <property type="project" value="UniProtKB-SubCell"/>
</dbReference>
<dbReference type="InterPro" id="IPR011990">
    <property type="entry name" value="TPR-like_helical_dom_sf"/>
</dbReference>
<feature type="repeat" description="TPR" evidence="4">
    <location>
        <begin position="56"/>
        <end position="89"/>
    </location>
</feature>
<evidence type="ECO:0000259" key="7">
    <source>
        <dbReference type="PROSITE" id="PS51123"/>
    </source>
</evidence>
<dbReference type="PANTHER" id="PTHR30329:SF21">
    <property type="entry name" value="LIPOPROTEIN YIAD-RELATED"/>
    <property type="match status" value="1"/>
</dbReference>
<dbReference type="InterPro" id="IPR011042">
    <property type="entry name" value="6-blade_b-propeller_TolB-like"/>
</dbReference>
<dbReference type="PROSITE" id="PS51123">
    <property type="entry name" value="OMPA_2"/>
    <property type="match status" value="1"/>
</dbReference>
<evidence type="ECO:0000256" key="3">
    <source>
        <dbReference type="ARBA" id="ARBA00023237"/>
    </source>
</evidence>
<dbReference type="Gene3D" id="1.25.40.10">
    <property type="entry name" value="Tetratricopeptide repeat domain"/>
    <property type="match status" value="1"/>
</dbReference>
<dbReference type="Pfam" id="PF07676">
    <property type="entry name" value="PD40"/>
    <property type="match status" value="3"/>
</dbReference>
<dbReference type="PANTHER" id="PTHR30329">
    <property type="entry name" value="STATOR ELEMENT OF FLAGELLAR MOTOR COMPLEX"/>
    <property type="match status" value="1"/>
</dbReference>
<dbReference type="InterPro" id="IPR036737">
    <property type="entry name" value="OmpA-like_sf"/>
</dbReference>
<dbReference type="SUPFAM" id="SSF103088">
    <property type="entry name" value="OmpA-like"/>
    <property type="match status" value="1"/>
</dbReference>
<keyword evidence="9" id="KW-1185">Reference proteome</keyword>
<dbReference type="Gene3D" id="2.120.10.30">
    <property type="entry name" value="TolB, C-terminal domain"/>
    <property type="match status" value="1"/>
</dbReference>
<dbReference type="EMBL" id="JAEHFV010000004">
    <property type="protein sequence ID" value="MBK0370249.1"/>
    <property type="molecule type" value="Genomic_DNA"/>
</dbReference>
<dbReference type="Pfam" id="PF13620">
    <property type="entry name" value="CarboxypepD_reg"/>
    <property type="match status" value="1"/>
</dbReference>